<keyword evidence="1" id="KW-0614">Plasmid</keyword>
<proteinExistence type="predicted"/>
<dbReference type="EMBL" id="CP114638">
    <property type="protein sequence ID" value="WAZ91369.1"/>
    <property type="molecule type" value="Genomic_DNA"/>
</dbReference>
<dbReference type="Proteomes" id="UP001164544">
    <property type="component" value="Plasmid p410-lp97"/>
</dbReference>
<dbReference type="AlphaFoldDB" id="A0AAQ2WWC3"/>
<dbReference type="RefSeq" id="WP_209291632.1">
    <property type="nucleotide sequence ID" value="NZ_CP072480.1"/>
</dbReference>
<accession>A0AAQ2WWC3</accession>
<evidence type="ECO:0000313" key="1">
    <source>
        <dbReference type="EMBL" id="WAZ91369.1"/>
    </source>
</evidence>
<sequence length="272" mass="31116">MVNLKHVFTNFTSKKIVTKISTTKTTDTILEINPKEIISFSQNYFLTSNSIELKTIGIILSSDIPLSSLNNKNFTISNFSDNTISYTLSSALQIKKHTLTDPKLITNAIFSLKNLNSTILAAKLNHILKKLFLAKNITTKYLQSIHFAILKSSFKKDSSLFFNYSNKNSKLNLIKLVTKSTPLCSYKNLSFFHSFLSLRIHTSNLLFYKNSNHKIKSTIASLIETFFQDEISHKNIRTLKSYINQNLKQLGISPYQNTNRIQKQIFNNVFLP</sequence>
<gene>
    <name evidence="1" type="ORF">O5398_04320</name>
</gene>
<organism evidence="1 2">
    <name type="scientific">Borrelia miyamotoi</name>
    <dbReference type="NCBI Taxonomy" id="47466"/>
    <lineage>
        <taxon>Bacteria</taxon>
        <taxon>Pseudomonadati</taxon>
        <taxon>Spirochaetota</taxon>
        <taxon>Spirochaetia</taxon>
        <taxon>Spirochaetales</taxon>
        <taxon>Borreliaceae</taxon>
        <taxon>Borrelia</taxon>
    </lineage>
</organism>
<evidence type="ECO:0000313" key="2">
    <source>
        <dbReference type="Proteomes" id="UP001164544"/>
    </source>
</evidence>
<reference evidence="1" key="1">
    <citation type="submission" date="2022-12" db="EMBL/GenBank/DDBJ databases">
        <title>B. miyamotoi WGS.</title>
        <authorList>
            <person name="Kuleshov K.V."/>
            <person name="Hoornstra D."/>
            <person name="Hovius J.W."/>
            <person name="Platonov A.E."/>
            <person name="Telford S.R. III."/>
        </authorList>
    </citation>
    <scope>NUCLEOTIDE SEQUENCE</scope>
    <source>
        <strain evidence="1">410</strain>
        <plasmid evidence="1">p410-lp97</plasmid>
    </source>
</reference>
<name>A0AAQ2WWC3_9SPIR</name>
<geneLocation type="plasmid" evidence="1 2">
    <name>p410-lp97</name>
</geneLocation>
<protein>
    <submittedName>
        <fullName evidence="1">Uncharacterized protein</fullName>
    </submittedName>
</protein>